<dbReference type="InterPro" id="IPR050189">
    <property type="entry name" value="MFS_Efflux_Transporters"/>
</dbReference>
<dbReference type="InterPro" id="IPR011701">
    <property type="entry name" value="MFS"/>
</dbReference>
<dbReference type="AlphaFoldDB" id="A0AAD9DJ13"/>
<feature type="transmembrane region" description="Helical" evidence="6">
    <location>
        <begin position="357"/>
        <end position="384"/>
    </location>
</feature>
<dbReference type="InterPro" id="IPR036259">
    <property type="entry name" value="MFS_trans_sf"/>
</dbReference>
<evidence type="ECO:0000313" key="7">
    <source>
        <dbReference type="EMBL" id="KAK1747480.1"/>
    </source>
</evidence>
<evidence type="ECO:0000256" key="4">
    <source>
        <dbReference type="ARBA" id="ARBA00022989"/>
    </source>
</evidence>
<dbReference type="SUPFAM" id="SSF103473">
    <property type="entry name" value="MFS general substrate transporter"/>
    <property type="match status" value="1"/>
</dbReference>
<feature type="transmembrane region" description="Helical" evidence="6">
    <location>
        <begin position="195"/>
        <end position="216"/>
    </location>
</feature>
<keyword evidence="8" id="KW-1185">Reference proteome</keyword>
<comment type="caution">
    <text evidence="7">The sequence shown here is derived from an EMBL/GenBank/DDBJ whole genome shotgun (WGS) entry which is preliminary data.</text>
</comment>
<feature type="transmembrane region" description="Helical" evidence="6">
    <location>
        <begin position="457"/>
        <end position="477"/>
    </location>
</feature>
<proteinExistence type="predicted"/>
<name>A0AAD9DJ13_9STRA</name>
<keyword evidence="5 6" id="KW-0472">Membrane</keyword>
<feature type="transmembrane region" description="Helical" evidence="6">
    <location>
        <begin position="431"/>
        <end position="451"/>
    </location>
</feature>
<feature type="transmembrane region" description="Helical" evidence="6">
    <location>
        <begin position="158"/>
        <end position="183"/>
    </location>
</feature>
<keyword evidence="2" id="KW-1003">Cell membrane</keyword>
<keyword evidence="3 6" id="KW-0812">Transmembrane</keyword>
<protein>
    <submittedName>
        <fullName evidence="7">MFS transporter</fullName>
    </submittedName>
</protein>
<feature type="transmembrane region" description="Helical" evidence="6">
    <location>
        <begin position="105"/>
        <end position="124"/>
    </location>
</feature>
<comment type="subcellular location">
    <subcellularLocation>
        <location evidence="1">Cell membrane</location>
        <topology evidence="1">Multi-pass membrane protein</topology>
    </subcellularLocation>
</comment>
<reference evidence="7" key="1">
    <citation type="submission" date="2023-06" db="EMBL/GenBank/DDBJ databases">
        <title>Survivors Of The Sea: Transcriptome response of Skeletonema marinoi to long-term dormancy.</title>
        <authorList>
            <person name="Pinder M.I.M."/>
            <person name="Kourtchenko O."/>
            <person name="Robertson E.K."/>
            <person name="Larsson T."/>
            <person name="Maumus F."/>
            <person name="Osuna-Cruz C.M."/>
            <person name="Vancaester E."/>
            <person name="Stenow R."/>
            <person name="Vandepoele K."/>
            <person name="Ploug H."/>
            <person name="Bruchert V."/>
            <person name="Godhe A."/>
            <person name="Topel M."/>
        </authorList>
    </citation>
    <scope>NUCLEOTIDE SEQUENCE</scope>
    <source>
        <strain evidence="7">R05AC</strain>
    </source>
</reference>
<evidence type="ECO:0000313" key="8">
    <source>
        <dbReference type="Proteomes" id="UP001224775"/>
    </source>
</evidence>
<organism evidence="7 8">
    <name type="scientific">Skeletonema marinoi</name>
    <dbReference type="NCBI Taxonomy" id="267567"/>
    <lineage>
        <taxon>Eukaryota</taxon>
        <taxon>Sar</taxon>
        <taxon>Stramenopiles</taxon>
        <taxon>Ochrophyta</taxon>
        <taxon>Bacillariophyta</taxon>
        <taxon>Coscinodiscophyceae</taxon>
        <taxon>Thalassiosirophycidae</taxon>
        <taxon>Thalassiosirales</taxon>
        <taxon>Skeletonemataceae</taxon>
        <taxon>Skeletonema</taxon>
        <taxon>Skeletonema marinoi-dohrnii complex</taxon>
    </lineage>
</organism>
<evidence type="ECO:0000256" key="5">
    <source>
        <dbReference type="ARBA" id="ARBA00023136"/>
    </source>
</evidence>
<evidence type="ECO:0000256" key="6">
    <source>
        <dbReference type="SAM" id="Phobius"/>
    </source>
</evidence>
<dbReference type="GO" id="GO:0022857">
    <property type="term" value="F:transmembrane transporter activity"/>
    <property type="evidence" value="ECO:0007669"/>
    <property type="project" value="InterPro"/>
</dbReference>
<dbReference type="Pfam" id="PF07690">
    <property type="entry name" value="MFS_1"/>
    <property type="match status" value="1"/>
</dbReference>
<dbReference type="PANTHER" id="PTHR43124:SF3">
    <property type="entry name" value="CHLORAMPHENICOL EFFLUX PUMP RV0191"/>
    <property type="match status" value="1"/>
</dbReference>
<gene>
    <name evidence="7" type="ORF">QTG54_001443</name>
</gene>
<feature type="transmembrane region" description="Helical" evidence="6">
    <location>
        <begin position="222"/>
        <end position="239"/>
    </location>
</feature>
<dbReference type="Proteomes" id="UP001224775">
    <property type="component" value="Unassembled WGS sequence"/>
</dbReference>
<evidence type="ECO:0000256" key="3">
    <source>
        <dbReference type="ARBA" id="ARBA00022692"/>
    </source>
</evidence>
<evidence type="ECO:0000256" key="1">
    <source>
        <dbReference type="ARBA" id="ARBA00004651"/>
    </source>
</evidence>
<dbReference type="PANTHER" id="PTHR43124">
    <property type="entry name" value="PURINE EFFLUX PUMP PBUE"/>
    <property type="match status" value="1"/>
</dbReference>
<feature type="transmembrane region" description="Helical" evidence="6">
    <location>
        <begin position="390"/>
        <end position="410"/>
    </location>
</feature>
<dbReference type="GO" id="GO:0005886">
    <property type="term" value="C:plasma membrane"/>
    <property type="evidence" value="ECO:0007669"/>
    <property type="project" value="UniProtKB-SubCell"/>
</dbReference>
<keyword evidence="4 6" id="KW-1133">Transmembrane helix</keyword>
<dbReference type="Gene3D" id="1.20.1250.20">
    <property type="entry name" value="MFS general substrate transporter like domains"/>
    <property type="match status" value="1"/>
</dbReference>
<accession>A0AAD9DJ13</accession>
<dbReference type="EMBL" id="JATAAI010000002">
    <property type="protein sequence ID" value="KAK1747480.1"/>
    <property type="molecule type" value="Genomic_DNA"/>
</dbReference>
<feature type="transmembrane region" description="Helical" evidence="6">
    <location>
        <begin position="136"/>
        <end position="152"/>
    </location>
</feature>
<sequence length="700" mass="77125">MAGDEEAVELVGGSEAAADDEGVMSASLYDRFDQWRSHRYILPRHYKLQTEEDTRKYSLWSVNFMITCSAINTKMLNPNFAIMCNPYSGNPASFESTSPFGFNSATYFIPMCTLIGVAIASIFIGTMSDRLGRKSLMLVLGWISAVGSIVKYFTRHTFWGFCISNFIFGFFLGNLPIGMAYVGDIEQNQKKKEQLLGMVVGCFVLGSSGGGIIAVLMADVGLFAPLWVGAGLMVIANILSHKYMIEPAKNVVEKPIDIDIEDKFTLNEDDEDVKRPEVIDQKTLWNIVGGALLDNIGSTGLFPLCLSPLALETYYAQFEMKGEEPVMSILAYQWLSVCVALLVIPSTQMTPWFFERLGVAGVCVFGNSCTAIVTSVLLLIATAFPATNLSFGFFVFSMYSGFPFTVFSQLTTGPMLDAIAPADKIGFVQGLNNASMNFGMALAPWVFGLLADATSTTAAIITGICFSVAAALANAPLMRHPLMGKQSPKPPAQKRIFKGEDEEIVQKMLSGSYVDPELTLEIAKHRAMNGMPTVVPRVRPYGEEKETLGKLAKDASATFEFRRELADRILAGLASGKDDPENLEFSKEELVQFLNTVSRGDNQDQELIHQATTDLGVWMGDYLEDNGYSPHTASVLMKQMFMTAFPRLTDDGPELTEENLEEYLIRNRRVMNSYAEHKKKTSLLGIFAQNAGGYHGHGWW</sequence>
<feature type="transmembrane region" description="Helical" evidence="6">
    <location>
        <begin position="326"/>
        <end position="345"/>
    </location>
</feature>
<evidence type="ECO:0000256" key="2">
    <source>
        <dbReference type="ARBA" id="ARBA00022475"/>
    </source>
</evidence>